<keyword evidence="3" id="KW-0067">ATP-binding</keyword>
<dbReference type="SMART" id="SM00382">
    <property type="entry name" value="AAA"/>
    <property type="match status" value="2"/>
</dbReference>
<evidence type="ECO:0000259" key="4">
    <source>
        <dbReference type="SMART" id="SM00382"/>
    </source>
</evidence>
<dbReference type="InterPro" id="IPR003959">
    <property type="entry name" value="ATPase_AAA_core"/>
</dbReference>
<dbReference type="GO" id="GO:0005524">
    <property type="term" value="F:ATP binding"/>
    <property type="evidence" value="ECO:0007669"/>
    <property type="project" value="UniProtKB-KW"/>
</dbReference>
<dbReference type="InterPro" id="IPR027417">
    <property type="entry name" value="P-loop_NTPase"/>
</dbReference>
<dbReference type="Gene3D" id="3.40.50.300">
    <property type="entry name" value="P-loop containing nucleotide triphosphate hydrolases"/>
    <property type="match status" value="2"/>
</dbReference>
<reference evidence="5" key="1">
    <citation type="submission" date="2022-06" db="EMBL/GenBank/DDBJ databases">
        <title>Aquibacillus sp. a new bacterium isolated from soil saline samples.</title>
        <authorList>
            <person name="Galisteo C."/>
            <person name="De La Haba R."/>
            <person name="Sanchez-Porro C."/>
            <person name="Ventosa A."/>
        </authorList>
    </citation>
    <scope>NUCLEOTIDE SEQUENCE</scope>
    <source>
        <strain evidence="5">3ASR75-11</strain>
    </source>
</reference>
<keyword evidence="6" id="KW-1185">Reference proteome</keyword>
<dbReference type="InterPro" id="IPR003593">
    <property type="entry name" value="AAA+_ATPase"/>
</dbReference>
<dbReference type="Proteomes" id="UP001145050">
    <property type="component" value="Unassembled WGS sequence"/>
</dbReference>
<dbReference type="SUPFAM" id="SSF52540">
    <property type="entry name" value="P-loop containing nucleoside triphosphate hydrolases"/>
    <property type="match status" value="2"/>
</dbReference>
<evidence type="ECO:0000313" key="5">
    <source>
        <dbReference type="EMBL" id="MDC3425921.1"/>
    </source>
</evidence>
<feature type="domain" description="AAA+ ATPase" evidence="4">
    <location>
        <begin position="535"/>
        <end position="670"/>
    </location>
</feature>
<dbReference type="CDD" id="cd00009">
    <property type="entry name" value="AAA"/>
    <property type="match status" value="1"/>
</dbReference>
<dbReference type="PANTHER" id="PTHR43392:SF2">
    <property type="entry name" value="AAA-TYPE ATPASE FAMILY PROTEIN _ ANKYRIN REPEAT FAMILY PROTEIN"/>
    <property type="match status" value="1"/>
</dbReference>
<evidence type="ECO:0000313" key="6">
    <source>
        <dbReference type="Proteomes" id="UP001145050"/>
    </source>
</evidence>
<dbReference type="RefSeq" id="WP_272437739.1">
    <property type="nucleotide sequence ID" value="NZ_JAMQKB010000024.1"/>
</dbReference>
<dbReference type="Gene3D" id="1.10.8.60">
    <property type="match status" value="1"/>
</dbReference>
<proteinExistence type="inferred from homology"/>
<dbReference type="InterPro" id="IPR000641">
    <property type="entry name" value="CbxX/CfxQ"/>
</dbReference>
<protein>
    <submittedName>
        <fullName evidence="5">AAA family ATPase</fullName>
    </submittedName>
</protein>
<feature type="domain" description="AAA+ ATPase" evidence="4">
    <location>
        <begin position="256"/>
        <end position="398"/>
    </location>
</feature>
<evidence type="ECO:0000256" key="2">
    <source>
        <dbReference type="ARBA" id="ARBA00022741"/>
    </source>
</evidence>
<dbReference type="Pfam" id="PF00004">
    <property type="entry name" value="AAA"/>
    <property type="match status" value="2"/>
</dbReference>
<evidence type="ECO:0000256" key="1">
    <source>
        <dbReference type="ARBA" id="ARBA00010378"/>
    </source>
</evidence>
<dbReference type="InterPro" id="IPR050773">
    <property type="entry name" value="CbxX/CfxQ_RuBisCO_ESX"/>
</dbReference>
<comment type="caution">
    <text evidence="5">The sequence shown here is derived from an EMBL/GenBank/DDBJ whole genome shotgun (WGS) entry which is preliminary data.</text>
</comment>
<accession>A0A9X4AN13</accession>
<dbReference type="PRINTS" id="PR00819">
    <property type="entry name" value="CBXCFQXSUPER"/>
</dbReference>
<dbReference type="PANTHER" id="PTHR43392">
    <property type="entry name" value="AAA-TYPE ATPASE FAMILY PROTEIN / ANKYRIN REPEAT FAMILY PROTEIN"/>
    <property type="match status" value="1"/>
</dbReference>
<evidence type="ECO:0000256" key="3">
    <source>
        <dbReference type="ARBA" id="ARBA00022840"/>
    </source>
</evidence>
<keyword evidence="2" id="KW-0547">Nucleotide-binding</keyword>
<dbReference type="Pfam" id="PF17866">
    <property type="entry name" value="AAA_lid_6"/>
    <property type="match status" value="2"/>
</dbReference>
<dbReference type="InterPro" id="IPR041627">
    <property type="entry name" value="AAA_lid_6"/>
</dbReference>
<dbReference type="EMBL" id="JAMQKB010000024">
    <property type="protein sequence ID" value="MDC3425921.1"/>
    <property type="molecule type" value="Genomic_DNA"/>
</dbReference>
<dbReference type="GO" id="GO:0016887">
    <property type="term" value="F:ATP hydrolysis activity"/>
    <property type="evidence" value="ECO:0007669"/>
    <property type="project" value="InterPro"/>
</dbReference>
<gene>
    <name evidence="5" type="ORF">NC797_15555</name>
</gene>
<sequence length="761" mass="87702">MKQRKIEKALVNWATIELEPPLTEVEGLRYIDQLKRNQYELESDEWASLYSLLAYHRFKRNQKDDKLLQMFLNEAEALVQNHPVTTEIKGMIGSYSFYMELESISANDWRIRETDYDPAKLKKADDLLKEVNRILSTPRENHSIYHSMLDLYKEIMNTMDVLANELSTTITMIENRKTNTQVQPINDLVKQIIAFRNQFYKQLPDVVKDAFHKSPLEKLNEMVGHQEVKHYIHQLYHYLKYQKKREQLGFKMKDGPGLHMIITGNPGTGKTTIARLIAEIYYELGLLETKKVTEVNRSHLVGSFLGQSEENTLNYVREALGGILFIDEAYSLKREGQSGNDYGQSVIDTLVSSMTGKEYGDEFATILAGFPDEMRQFLWANQGLRSRFPEQNQIELQDFNMEELLQIAENSALENDYFFTEKARNQFKNVIEKTRVDESFGNARTVRNLVLKSIFRKGSKKSSVFSDDDWIDHMRIDDEDLEYQKENRSQNNNDPLNDLDQLIGLDEVKDEVKKLSAFVSMQQKRKDAGFTPVPIQLHSVFTGNPGTGKTTVANIYAKVLKECGLLKRGHLIVASRSDLVAGYVGQTAIKTKQKIKESLGGVLFIDEAYSLARDKKGFGKEAIDTLVDEMTKHNDNLIVILAGYKKEMNELITSNPGLASRFKKYVEFKDYSPNQLVKITNIYANQYNYKFDIDGQKYIEDQFENNQINGNGRFAVNLVDEAIQYQALRLSKRKEITEDSMYLLTLEDVENAWLVSRGNNI</sequence>
<organism evidence="5 6">
    <name type="scientific">Terrihalobacillus insolitus</name>
    <dbReference type="NCBI Taxonomy" id="2950438"/>
    <lineage>
        <taxon>Bacteria</taxon>
        <taxon>Bacillati</taxon>
        <taxon>Bacillota</taxon>
        <taxon>Bacilli</taxon>
        <taxon>Bacillales</taxon>
        <taxon>Bacillaceae</taxon>
        <taxon>Terrihalobacillus</taxon>
    </lineage>
</organism>
<name>A0A9X4AN13_9BACI</name>
<dbReference type="FunFam" id="3.40.50.300:FF:000216">
    <property type="entry name" value="Type VII secretion ATPase EccA"/>
    <property type="match status" value="2"/>
</dbReference>
<dbReference type="AlphaFoldDB" id="A0A9X4AN13"/>
<comment type="similarity">
    <text evidence="1">Belongs to the CbxX/CfxQ family.</text>
</comment>